<comment type="caution">
    <text evidence="1">The sequence shown here is derived from an EMBL/GenBank/DDBJ whole genome shotgun (WGS) entry which is preliminary data.</text>
</comment>
<proteinExistence type="predicted"/>
<gene>
    <name evidence="1" type="ORF">COY52_07630</name>
</gene>
<dbReference type="EMBL" id="PFMR01000203">
    <property type="protein sequence ID" value="PIZ16230.1"/>
    <property type="molecule type" value="Genomic_DNA"/>
</dbReference>
<sequence length="79" mass="9165">MKKKIDLNMPIGELVKIKDFLPPPEELMARGEKVKVTLYLKKANIDTLKNIAKQSHAKYQKIIRELVDSYVDHYARPIS</sequence>
<dbReference type="AlphaFoldDB" id="A0A2M7S9R5"/>
<reference evidence="2" key="1">
    <citation type="submission" date="2017-09" db="EMBL/GenBank/DDBJ databases">
        <title>Depth-based differentiation of microbial function through sediment-hosted aquifers and enrichment of novel symbionts in the deep terrestrial subsurface.</title>
        <authorList>
            <person name="Probst A.J."/>
            <person name="Ladd B."/>
            <person name="Jarett J.K."/>
            <person name="Geller-Mcgrath D.E."/>
            <person name="Sieber C.M.K."/>
            <person name="Emerson J.B."/>
            <person name="Anantharaman K."/>
            <person name="Thomas B.C."/>
            <person name="Malmstrom R."/>
            <person name="Stieglmeier M."/>
            <person name="Klingl A."/>
            <person name="Woyke T."/>
            <person name="Ryan C.M."/>
            <person name="Banfield J.F."/>
        </authorList>
    </citation>
    <scope>NUCLEOTIDE SEQUENCE [LARGE SCALE GENOMIC DNA]</scope>
</reference>
<accession>A0A2M7S9R5</accession>
<dbReference type="Proteomes" id="UP000229307">
    <property type="component" value="Unassembled WGS sequence"/>
</dbReference>
<name>A0A2M7S9R5_9BACT</name>
<protein>
    <submittedName>
        <fullName evidence="1">CopG family transcriptional regulator</fullName>
    </submittedName>
</protein>
<evidence type="ECO:0000313" key="2">
    <source>
        <dbReference type="Proteomes" id="UP000229307"/>
    </source>
</evidence>
<evidence type="ECO:0000313" key="1">
    <source>
        <dbReference type="EMBL" id="PIZ16230.1"/>
    </source>
</evidence>
<organism evidence="1 2">
    <name type="scientific">Candidatus Desantisbacteria bacterium CG_4_10_14_0_8_um_filter_48_22</name>
    <dbReference type="NCBI Taxonomy" id="1974543"/>
    <lineage>
        <taxon>Bacteria</taxon>
        <taxon>Candidatus Desantisiibacteriota</taxon>
    </lineage>
</organism>